<proteinExistence type="predicted"/>
<evidence type="ECO:0000313" key="3">
    <source>
        <dbReference type="Proteomes" id="UP001279410"/>
    </source>
</evidence>
<name>A0AAD3N1D5_LATJO</name>
<sequence>MATAGSAERPGIPARAAAGRSRSVSRPGAGCGSGSGSSPPEDEVTKCAACAEAHPGGSPPCGHPACPLCLARRHSGSDERLRRRSDPERSSSRTGRRDCDSRRGRCVYRANYS</sequence>
<protein>
    <submittedName>
        <fullName evidence="2">E3 ubiquitin-protein ligase RNF169</fullName>
    </submittedName>
</protein>
<feature type="compositionally biased region" description="Low complexity" evidence="1">
    <location>
        <begin position="9"/>
        <end position="28"/>
    </location>
</feature>
<gene>
    <name evidence="2" type="ORF">AKAME5_001720300</name>
</gene>
<evidence type="ECO:0000256" key="1">
    <source>
        <dbReference type="SAM" id="MobiDB-lite"/>
    </source>
</evidence>
<accession>A0AAD3N1D5</accession>
<dbReference type="AlphaFoldDB" id="A0AAD3N1D5"/>
<organism evidence="2 3">
    <name type="scientific">Lates japonicus</name>
    <name type="common">Japanese lates</name>
    <dbReference type="NCBI Taxonomy" id="270547"/>
    <lineage>
        <taxon>Eukaryota</taxon>
        <taxon>Metazoa</taxon>
        <taxon>Chordata</taxon>
        <taxon>Craniata</taxon>
        <taxon>Vertebrata</taxon>
        <taxon>Euteleostomi</taxon>
        <taxon>Actinopterygii</taxon>
        <taxon>Neopterygii</taxon>
        <taxon>Teleostei</taxon>
        <taxon>Neoteleostei</taxon>
        <taxon>Acanthomorphata</taxon>
        <taxon>Carangaria</taxon>
        <taxon>Carangaria incertae sedis</taxon>
        <taxon>Centropomidae</taxon>
        <taxon>Lates</taxon>
    </lineage>
</organism>
<keyword evidence="3" id="KW-1185">Reference proteome</keyword>
<feature type="region of interest" description="Disordered" evidence="1">
    <location>
        <begin position="75"/>
        <end position="101"/>
    </location>
</feature>
<feature type="region of interest" description="Disordered" evidence="1">
    <location>
        <begin position="1"/>
        <end position="44"/>
    </location>
</feature>
<dbReference type="Proteomes" id="UP001279410">
    <property type="component" value="Unassembled WGS sequence"/>
</dbReference>
<comment type="caution">
    <text evidence="2">The sequence shown here is derived from an EMBL/GenBank/DDBJ whole genome shotgun (WGS) entry which is preliminary data.</text>
</comment>
<evidence type="ECO:0000313" key="2">
    <source>
        <dbReference type="EMBL" id="GLD65757.1"/>
    </source>
</evidence>
<reference evidence="2" key="1">
    <citation type="submission" date="2022-08" db="EMBL/GenBank/DDBJ databases">
        <title>Genome sequencing of akame (Lates japonicus).</title>
        <authorList>
            <person name="Hashiguchi Y."/>
            <person name="Takahashi H."/>
        </authorList>
    </citation>
    <scope>NUCLEOTIDE SEQUENCE</scope>
    <source>
        <strain evidence="2">Kochi</strain>
    </source>
</reference>
<dbReference type="EMBL" id="BRZM01000082">
    <property type="protein sequence ID" value="GLD65757.1"/>
    <property type="molecule type" value="Genomic_DNA"/>
</dbReference>